<dbReference type="EMBL" id="JAKZMM010000028">
    <property type="protein sequence ID" value="MCJ2381203.1"/>
    <property type="molecule type" value="Genomic_DNA"/>
</dbReference>
<gene>
    <name evidence="1" type="ORF">MUN53_11355</name>
</gene>
<proteinExistence type="predicted"/>
<keyword evidence="2" id="KW-1185">Reference proteome</keyword>
<name>A0ABT0C2D8_9BACT</name>
<protein>
    <submittedName>
        <fullName evidence="1">Uncharacterized protein</fullName>
    </submittedName>
</protein>
<reference evidence="1 2" key="1">
    <citation type="submission" date="2022-03" db="EMBL/GenBank/DDBJ databases">
        <title>Parabacteroides sp. nov. isolated from swine feces.</title>
        <authorList>
            <person name="Bak J.E."/>
        </authorList>
    </citation>
    <scope>NUCLEOTIDE SEQUENCE [LARGE SCALE GENOMIC DNA]</scope>
    <source>
        <strain evidence="1 2">AGMB00274</strain>
    </source>
</reference>
<comment type="caution">
    <text evidence="1">The sequence shown here is derived from an EMBL/GenBank/DDBJ whole genome shotgun (WGS) entry which is preliminary data.</text>
</comment>
<dbReference type="Proteomes" id="UP001165444">
    <property type="component" value="Unassembled WGS sequence"/>
</dbReference>
<evidence type="ECO:0000313" key="1">
    <source>
        <dbReference type="EMBL" id="MCJ2381203.1"/>
    </source>
</evidence>
<organism evidence="1 2">
    <name type="scientific">Parabacteroides faecalis</name>
    <dbReference type="NCBI Taxonomy" id="2924040"/>
    <lineage>
        <taxon>Bacteria</taxon>
        <taxon>Pseudomonadati</taxon>
        <taxon>Bacteroidota</taxon>
        <taxon>Bacteroidia</taxon>
        <taxon>Bacteroidales</taxon>
        <taxon>Tannerellaceae</taxon>
        <taxon>Parabacteroides</taxon>
    </lineage>
</organism>
<sequence length="86" mass="10086">MESTELEMERMEIIRQVVETDSRELLQQLKEVVDAWRGKREDVDFESPSLQYTVEELKQKIALSEAGKGTPGSVFFETMKRKYPFL</sequence>
<evidence type="ECO:0000313" key="2">
    <source>
        <dbReference type="Proteomes" id="UP001165444"/>
    </source>
</evidence>
<dbReference type="RefSeq" id="WP_243325523.1">
    <property type="nucleotide sequence ID" value="NZ_JAKZMM010000028.1"/>
</dbReference>
<accession>A0ABT0C2D8</accession>